<evidence type="ECO:0000256" key="1">
    <source>
        <dbReference type="ARBA" id="ARBA00007626"/>
    </source>
</evidence>
<feature type="transmembrane region" description="Helical" evidence="3">
    <location>
        <begin position="198"/>
        <end position="222"/>
    </location>
</feature>
<evidence type="ECO:0000313" key="4">
    <source>
        <dbReference type="EMBL" id="CAA7015675.1"/>
    </source>
</evidence>
<protein>
    <recommendedName>
        <fullName evidence="8">Pentacotripeptide-repeat region of PRORP domain-containing protein</fullName>
    </recommendedName>
</protein>
<evidence type="ECO:0000256" key="2">
    <source>
        <dbReference type="ARBA" id="ARBA00022737"/>
    </source>
</evidence>
<dbReference type="OrthoDB" id="1743957at2759"/>
<keyword evidence="3" id="KW-1133">Transmembrane helix</keyword>
<keyword evidence="3" id="KW-0472">Membrane</keyword>
<dbReference type="GO" id="GO:0005739">
    <property type="term" value="C:mitochondrion"/>
    <property type="evidence" value="ECO:0007669"/>
    <property type="project" value="TreeGrafter"/>
</dbReference>
<proteinExistence type="inferred from homology"/>
<dbReference type="AlphaFoldDB" id="A0A6D2HQ86"/>
<dbReference type="EMBL" id="CACVBM020000199">
    <property type="protein sequence ID" value="CAA7015675.1"/>
    <property type="molecule type" value="Genomic_DNA"/>
</dbReference>
<accession>A0A6D2HQ86</accession>
<evidence type="ECO:0000313" key="6">
    <source>
        <dbReference type="EMBL" id="CAA7042477.1"/>
    </source>
</evidence>
<name>A0A6D2HQ86_9BRAS</name>
<keyword evidence="7" id="KW-1185">Reference proteome</keyword>
<keyword evidence="3" id="KW-0812">Transmembrane</keyword>
<dbReference type="Proteomes" id="UP000467841">
    <property type="component" value="Unassembled WGS sequence"/>
</dbReference>
<dbReference type="Pfam" id="PF01535">
    <property type="entry name" value="PPR"/>
    <property type="match status" value="2"/>
</dbReference>
<dbReference type="InterPro" id="IPR002885">
    <property type="entry name" value="PPR_rpt"/>
</dbReference>
<dbReference type="GO" id="GO:0003729">
    <property type="term" value="F:mRNA binding"/>
    <property type="evidence" value="ECO:0007669"/>
    <property type="project" value="UniProtKB-ARBA"/>
</dbReference>
<reference evidence="4 7" key="1">
    <citation type="submission" date="2020-01" db="EMBL/GenBank/DDBJ databases">
        <authorList>
            <person name="Mishra B."/>
        </authorList>
    </citation>
    <scope>NUCLEOTIDE SEQUENCE [LARGE SCALE GENOMIC DNA]</scope>
</reference>
<evidence type="ECO:0000313" key="5">
    <source>
        <dbReference type="EMBL" id="CAA7018731.1"/>
    </source>
</evidence>
<dbReference type="EMBL" id="CACVBM020000410">
    <property type="protein sequence ID" value="CAA7018731.1"/>
    <property type="molecule type" value="Genomic_DNA"/>
</dbReference>
<evidence type="ECO:0000313" key="7">
    <source>
        <dbReference type="Proteomes" id="UP000467841"/>
    </source>
</evidence>
<organism evidence="4 7">
    <name type="scientific">Microthlaspi erraticum</name>
    <dbReference type="NCBI Taxonomy" id="1685480"/>
    <lineage>
        <taxon>Eukaryota</taxon>
        <taxon>Viridiplantae</taxon>
        <taxon>Streptophyta</taxon>
        <taxon>Embryophyta</taxon>
        <taxon>Tracheophyta</taxon>
        <taxon>Spermatophyta</taxon>
        <taxon>Magnoliopsida</taxon>
        <taxon>eudicotyledons</taxon>
        <taxon>Gunneridae</taxon>
        <taxon>Pentapetalae</taxon>
        <taxon>rosids</taxon>
        <taxon>malvids</taxon>
        <taxon>Brassicales</taxon>
        <taxon>Brassicaceae</taxon>
        <taxon>Coluteocarpeae</taxon>
        <taxon>Microthlaspi</taxon>
    </lineage>
</organism>
<comment type="similarity">
    <text evidence="1">Belongs to the PPR family. P subfamily.</text>
</comment>
<evidence type="ECO:0000256" key="3">
    <source>
        <dbReference type="SAM" id="Phobius"/>
    </source>
</evidence>
<dbReference type="Gene3D" id="1.25.40.10">
    <property type="entry name" value="Tetratricopeptide repeat domain"/>
    <property type="match status" value="2"/>
</dbReference>
<dbReference type="InterPro" id="IPR011990">
    <property type="entry name" value="TPR-like_helical_dom_sf"/>
</dbReference>
<dbReference type="PANTHER" id="PTHR45717:SF10">
    <property type="entry name" value="OS10G0501000 PROTEIN"/>
    <property type="match status" value="1"/>
</dbReference>
<evidence type="ECO:0008006" key="8">
    <source>
        <dbReference type="Google" id="ProtNLM"/>
    </source>
</evidence>
<dbReference type="EMBL" id="CACVBM020001271">
    <property type="protein sequence ID" value="CAA7042477.1"/>
    <property type="molecule type" value="Genomic_DNA"/>
</dbReference>
<gene>
    <name evidence="4" type="ORF">MERR_LOCUS2910</name>
    <name evidence="6" type="ORF">MERR_LOCUS29712</name>
    <name evidence="5" type="ORF">MERR_LOCUS5966</name>
</gene>
<keyword evidence="2" id="KW-0677">Repeat</keyword>
<dbReference type="PANTHER" id="PTHR45717">
    <property type="entry name" value="OS12G0527900 PROTEIN"/>
    <property type="match status" value="1"/>
</dbReference>
<sequence length="229" mass="26011">MVHKILKEMEDNNVEPDNLTLNSKLQLYAAESNIKTMEKLLAEYDANTIFTLYWRTSCKMAEACLKHGLVVEAVKKMRRAKELVDPTSKKLVYESLTVLYGDAGKGEDVYRIWDLYKVDVKDKECRSVISALLKLNDINGAIKVFKEMYFGDLFEHKYDIQNVAMIASACCESGQTEEAMEIMYMIIRARAVFKMMKLMAVSLAVAVVYISFNLVGLVIFILKMALGAI</sequence>